<evidence type="ECO:0000313" key="12">
    <source>
        <dbReference type="Proteomes" id="UP000444185"/>
    </source>
</evidence>
<dbReference type="PANTHER" id="PTHR43398">
    <property type="entry name" value="DOLICHOL-PHOSPHATE MANNOSYLTRANSFERASE SUBUNIT 1"/>
    <property type="match status" value="1"/>
</dbReference>
<gene>
    <name evidence="11" type="ORF">GRI42_02130</name>
</gene>
<dbReference type="AlphaFoldDB" id="A0A844XW47"/>
<evidence type="ECO:0000256" key="6">
    <source>
        <dbReference type="ARBA" id="ARBA00022989"/>
    </source>
</evidence>
<evidence type="ECO:0000256" key="1">
    <source>
        <dbReference type="ARBA" id="ARBA00004141"/>
    </source>
</evidence>
<dbReference type="EMBL" id="WTYF01000003">
    <property type="protein sequence ID" value="MXO50100.1"/>
    <property type="molecule type" value="Genomic_DNA"/>
</dbReference>
<dbReference type="InterPro" id="IPR039528">
    <property type="entry name" value="DPM1-like"/>
</dbReference>
<dbReference type="InterPro" id="IPR029044">
    <property type="entry name" value="Nucleotide-diphossugar_trans"/>
</dbReference>
<keyword evidence="4 11" id="KW-0808">Transferase</keyword>
<feature type="domain" description="GtrA/DPMS transmembrane" evidence="10">
    <location>
        <begin position="259"/>
        <end position="376"/>
    </location>
</feature>
<evidence type="ECO:0000256" key="3">
    <source>
        <dbReference type="ARBA" id="ARBA00022676"/>
    </source>
</evidence>
<evidence type="ECO:0000256" key="4">
    <source>
        <dbReference type="ARBA" id="ARBA00022679"/>
    </source>
</evidence>
<name>A0A844XW47_9SPHN</name>
<evidence type="ECO:0000256" key="8">
    <source>
        <dbReference type="SAM" id="Phobius"/>
    </source>
</evidence>
<dbReference type="Proteomes" id="UP000444185">
    <property type="component" value="Unassembled WGS sequence"/>
</dbReference>
<dbReference type="CDD" id="cd06442">
    <property type="entry name" value="DPM1_like"/>
    <property type="match status" value="1"/>
</dbReference>
<proteinExistence type="inferred from homology"/>
<comment type="caution">
    <text evidence="11">The sequence shown here is derived from an EMBL/GenBank/DDBJ whole genome shotgun (WGS) entry which is preliminary data.</text>
</comment>
<evidence type="ECO:0000259" key="10">
    <source>
        <dbReference type="Pfam" id="PF04138"/>
    </source>
</evidence>
<evidence type="ECO:0000256" key="5">
    <source>
        <dbReference type="ARBA" id="ARBA00022692"/>
    </source>
</evidence>
<sequence>MDMDPQTQPASTAATARPLELAIILPTLNERDNLAPLVVRIEEALGPAGWEVLIVDDNSADGTADEARRIALRDPRVRVIQRIGRRGLSSAAIEGFCATAAPYCAVMDADHQHDPKLLAVMLASVKAGEADVAVASRFAEGASMEEWGRPDREKLSSIANGLARRLTGVELSDPMSGFFLLPTEIARRLVPNLSGIGFKILLDLLATSKTPLRVKDFPMNFSARRSGESKLDRAIALDFLAGLYDKSFGRIIPTRFALFGTVGALGVLVHMAILYVFLLVAGTNFSWSQAAATFGAMTFNFWLNNFLTYRDRRLKSANRIFWGWASFIAACSIGAFANVAVATTLHDRGFHELVAALVGIGIGSVWNYALSSRFVWGRF</sequence>
<keyword evidence="12" id="KW-1185">Reference proteome</keyword>
<dbReference type="GO" id="GO:0004582">
    <property type="term" value="F:dolichyl-phosphate beta-D-mannosyltransferase activity"/>
    <property type="evidence" value="ECO:0007669"/>
    <property type="project" value="InterPro"/>
</dbReference>
<evidence type="ECO:0000256" key="7">
    <source>
        <dbReference type="ARBA" id="ARBA00023136"/>
    </source>
</evidence>
<dbReference type="GO" id="GO:0000271">
    <property type="term" value="P:polysaccharide biosynthetic process"/>
    <property type="evidence" value="ECO:0007669"/>
    <property type="project" value="InterPro"/>
</dbReference>
<feature type="transmembrane region" description="Helical" evidence="8">
    <location>
        <begin position="320"/>
        <end position="341"/>
    </location>
</feature>
<keyword evidence="5 8" id="KW-0812">Transmembrane</keyword>
<keyword evidence="3" id="KW-0328">Glycosyltransferase</keyword>
<dbReference type="Pfam" id="PF04138">
    <property type="entry name" value="GtrA_DPMS_TM"/>
    <property type="match status" value="1"/>
</dbReference>
<accession>A0A844XW47</accession>
<dbReference type="GO" id="GO:0009247">
    <property type="term" value="P:glycolipid biosynthetic process"/>
    <property type="evidence" value="ECO:0007669"/>
    <property type="project" value="TreeGrafter"/>
</dbReference>
<feature type="transmembrane region" description="Helical" evidence="8">
    <location>
        <begin position="256"/>
        <end position="281"/>
    </location>
</feature>
<protein>
    <submittedName>
        <fullName evidence="11">Glycosyltransferase</fullName>
    </submittedName>
</protein>
<dbReference type="InterPro" id="IPR007267">
    <property type="entry name" value="GtrA_DPMS_TM"/>
</dbReference>
<dbReference type="GO" id="GO:0016020">
    <property type="term" value="C:membrane"/>
    <property type="evidence" value="ECO:0007669"/>
    <property type="project" value="UniProtKB-SubCell"/>
</dbReference>
<feature type="transmembrane region" description="Helical" evidence="8">
    <location>
        <begin position="287"/>
        <end position="308"/>
    </location>
</feature>
<evidence type="ECO:0000259" key="9">
    <source>
        <dbReference type="Pfam" id="PF00535"/>
    </source>
</evidence>
<organism evidence="11 12">
    <name type="scientific">Qipengyuania gaetbuli</name>
    <dbReference type="NCBI Taxonomy" id="266952"/>
    <lineage>
        <taxon>Bacteria</taxon>
        <taxon>Pseudomonadati</taxon>
        <taxon>Pseudomonadota</taxon>
        <taxon>Alphaproteobacteria</taxon>
        <taxon>Sphingomonadales</taxon>
        <taxon>Erythrobacteraceae</taxon>
        <taxon>Qipengyuania</taxon>
    </lineage>
</organism>
<feature type="domain" description="Glycosyltransferase 2-like" evidence="9">
    <location>
        <begin position="23"/>
        <end position="188"/>
    </location>
</feature>
<dbReference type="Pfam" id="PF00535">
    <property type="entry name" value="Glycos_transf_2"/>
    <property type="match status" value="1"/>
</dbReference>
<dbReference type="PANTHER" id="PTHR43398:SF1">
    <property type="entry name" value="DOLICHOL-PHOSPHATE MANNOSYLTRANSFERASE SUBUNIT 1"/>
    <property type="match status" value="1"/>
</dbReference>
<keyword evidence="6 8" id="KW-1133">Transmembrane helix</keyword>
<dbReference type="OrthoDB" id="9811222at2"/>
<keyword evidence="7 8" id="KW-0472">Membrane</keyword>
<evidence type="ECO:0000313" key="11">
    <source>
        <dbReference type="EMBL" id="MXO50100.1"/>
    </source>
</evidence>
<evidence type="ECO:0000256" key="2">
    <source>
        <dbReference type="ARBA" id="ARBA00006739"/>
    </source>
</evidence>
<dbReference type="SUPFAM" id="SSF53448">
    <property type="entry name" value="Nucleotide-diphospho-sugar transferases"/>
    <property type="match status" value="1"/>
</dbReference>
<dbReference type="Gene3D" id="3.90.550.10">
    <property type="entry name" value="Spore Coat Polysaccharide Biosynthesis Protein SpsA, Chain A"/>
    <property type="match status" value="1"/>
</dbReference>
<comment type="subcellular location">
    <subcellularLocation>
        <location evidence="1">Membrane</location>
        <topology evidence="1">Multi-pass membrane protein</topology>
    </subcellularLocation>
</comment>
<reference evidence="11 12" key="1">
    <citation type="submission" date="2019-12" db="EMBL/GenBank/DDBJ databases">
        <title>Genomic-based taxomic classification of the family Erythrobacteraceae.</title>
        <authorList>
            <person name="Xu L."/>
        </authorList>
    </citation>
    <scope>NUCLEOTIDE SEQUENCE [LARGE SCALE GENOMIC DNA]</scope>
    <source>
        <strain evidence="11 12">DSM 16225</strain>
    </source>
</reference>
<dbReference type="InterPro" id="IPR001173">
    <property type="entry name" value="Glyco_trans_2-like"/>
</dbReference>
<feature type="transmembrane region" description="Helical" evidence="8">
    <location>
        <begin position="353"/>
        <end position="370"/>
    </location>
</feature>
<comment type="similarity">
    <text evidence="2">Belongs to the glycosyltransferase 2 family.</text>
</comment>